<reference evidence="2" key="1">
    <citation type="submission" date="2017-10" db="EMBL/GenBank/DDBJ databases">
        <title>Rapid genome shrinkage in a self-fertile nematode reveals novel sperm competition proteins.</title>
        <authorList>
            <person name="Yin D."/>
            <person name="Schwarz E.M."/>
            <person name="Thomas C.G."/>
            <person name="Felde R.L."/>
            <person name="Korf I.F."/>
            <person name="Cutter A.D."/>
            <person name="Schartner C.M."/>
            <person name="Ralston E.J."/>
            <person name="Meyer B.J."/>
            <person name="Haag E.S."/>
        </authorList>
    </citation>
    <scope>NUCLEOTIDE SEQUENCE [LARGE SCALE GENOMIC DNA]</scope>
    <source>
        <strain evidence="2">JU1422</strain>
    </source>
</reference>
<organism evidence="1 2">
    <name type="scientific">Caenorhabditis nigoni</name>
    <dbReference type="NCBI Taxonomy" id="1611254"/>
    <lineage>
        <taxon>Eukaryota</taxon>
        <taxon>Metazoa</taxon>
        <taxon>Ecdysozoa</taxon>
        <taxon>Nematoda</taxon>
        <taxon>Chromadorea</taxon>
        <taxon>Rhabditida</taxon>
        <taxon>Rhabditina</taxon>
        <taxon>Rhabditomorpha</taxon>
        <taxon>Rhabditoidea</taxon>
        <taxon>Rhabditidae</taxon>
        <taxon>Peloderinae</taxon>
        <taxon>Caenorhabditis</taxon>
    </lineage>
</organism>
<dbReference type="EMBL" id="PDUG01000007">
    <property type="protein sequence ID" value="PIC15017.1"/>
    <property type="molecule type" value="Genomic_DNA"/>
</dbReference>
<dbReference type="AlphaFoldDB" id="A0A2G5SJ17"/>
<sequence length="79" mass="9249">MGFYLSLLLTESQGGLLFEEIRYTINTYFLTKHKNLDCSHSTNGGTSFQYEHHFQTSDLFFFGTSKLKMIRIFHLCTKL</sequence>
<keyword evidence="2" id="KW-1185">Reference proteome</keyword>
<evidence type="ECO:0000313" key="1">
    <source>
        <dbReference type="EMBL" id="PIC15017.1"/>
    </source>
</evidence>
<accession>A0A2G5SJ17</accession>
<evidence type="ECO:0000313" key="2">
    <source>
        <dbReference type="Proteomes" id="UP000230233"/>
    </source>
</evidence>
<proteinExistence type="predicted"/>
<name>A0A2G5SJ17_9PELO</name>
<comment type="caution">
    <text evidence="1">The sequence shown here is derived from an EMBL/GenBank/DDBJ whole genome shotgun (WGS) entry which is preliminary data.</text>
</comment>
<protein>
    <submittedName>
        <fullName evidence="1">Uncharacterized protein</fullName>
    </submittedName>
</protein>
<dbReference type="Proteomes" id="UP000230233">
    <property type="component" value="Unassembled WGS sequence"/>
</dbReference>
<gene>
    <name evidence="1" type="ORF">B9Z55_027127</name>
</gene>